<dbReference type="RefSeq" id="WP_121274944.1">
    <property type="nucleotide sequence ID" value="NZ_RBZV01000001.1"/>
</dbReference>
<gene>
    <name evidence="3" type="ORF">D7S89_01445</name>
</gene>
<feature type="transmembrane region" description="Helical" evidence="1">
    <location>
        <begin position="28"/>
        <end position="48"/>
    </location>
</feature>
<accession>A0A494XQZ0</accession>
<reference evidence="3 4" key="1">
    <citation type="submission" date="2018-10" db="EMBL/GenBank/DDBJ databases">
        <title>Paraburkholderia sp. 7MK8-2, isolated from soil.</title>
        <authorList>
            <person name="Gao Z.-H."/>
            <person name="Qiu L.-H."/>
        </authorList>
    </citation>
    <scope>NUCLEOTIDE SEQUENCE [LARGE SCALE GENOMIC DNA]</scope>
    <source>
        <strain evidence="3 4">7MK8-2</strain>
    </source>
</reference>
<dbReference type="EMBL" id="RBZV01000001">
    <property type="protein sequence ID" value="RKP52232.1"/>
    <property type="molecule type" value="Genomic_DNA"/>
</dbReference>
<feature type="domain" description="Phosphatidic acid phosphatase type 2/haloperoxidase" evidence="2">
    <location>
        <begin position="69"/>
        <end position="187"/>
    </location>
</feature>
<feature type="transmembrane region" description="Helical" evidence="1">
    <location>
        <begin position="128"/>
        <end position="151"/>
    </location>
</feature>
<evidence type="ECO:0000256" key="1">
    <source>
        <dbReference type="SAM" id="Phobius"/>
    </source>
</evidence>
<dbReference type="Proteomes" id="UP000280434">
    <property type="component" value="Unassembled WGS sequence"/>
</dbReference>
<evidence type="ECO:0000259" key="2">
    <source>
        <dbReference type="SMART" id="SM00014"/>
    </source>
</evidence>
<keyword evidence="1" id="KW-1133">Transmembrane helix</keyword>
<dbReference type="OrthoDB" id="9801622at2"/>
<comment type="caution">
    <text evidence="3">The sequence shown here is derived from an EMBL/GenBank/DDBJ whole genome shotgun (WGS) entry which is preliminary data.</text>
</comment>
<dbReference type="AlphaFoldDB" id="A0A494XQZ0"/>
<dbReference type="Gene3D" id="1.20.144.10">
    <property type="entry name" value="Phosphatidic acid phosphatase type 2/haloperoxidase"/>
    <property type="match status" value="1"/>
</dbReference>
<proteinExistence type="predicted"/>
<dbReference type="SUPFAM" id="SSF48317">
    <property type="entry name" value="Acid phosphatase/Vanadium-dependent haloperoxidase"/>
    <property type="match status" value="1"/>
</dbReference>
<dbReference type="InterPro" id="IPR000326">
    <property type="entry name" value="PAP2/HPO"/>
</dbReference>
<keyword evidence="1" id="KW-0472">Membrane</keyword>
<keyword evidence="1" id="KW-0812">Transmembrane</keyword>
<dbReference type="SMART" id="SM00014">
    <property type="entry name" value="acidPPc"/>
    <property type="match status" value="1"/>
</dbReference>
<dbReference type="CDD" id="cd01610">
    <property type="entry name" value="PAP2_like"/>
    <property type="match status" value="1"/>
</dbReference>
<name>A0A494XQZ0_9BURK</name>
<sequence length="241" mass="26936">MHAFDTRLIALITGMGQHSPAFTHAVEMITNLYVCKGLVLMALLWWVWFRHERADARSSEAVRHREREIVVVAIASGLIALAAGRLLAHYMPFRLRPIYEPQLQSLYPVASIHELLPRTWSAFPSDHAMLWSAIATGIFLASRPVGLYAWLHTLLLIGLPRIYLGLHYPSDVLAGCVLGFGIACMLNAQPVRTRLAAPFLAFAERYPGTFFAAAFALSFELTTQFDELRLLAHGVTHMISI</sequence>
<feature type="transmembrane region" description="Helical" evidence="1">
    <location>
        <begin position="172"/>
        <end position="189"/>
    </location>
</feature>
<keyword evidence="4" id="KW-1185">Reference proteome</keyword>
<dbReference type="InterPro" id="IPR036938">
    <property type="entry name" value="PAP2/HPO_sf"/>
</dbReference>
<feature type="transmembrane region" description="Helical" evidence="1">
    <location>
        <begin position="69"/>
        <end position="88"/>
    </location>
</feature>
<dbReference type="Pfam" id="PF01569">
    <property type="entry name" value="PAP2"/>
    <property type="match status" value="1"/>
</dbReference>
<organism evidence="3 4">
    <name type="scientific">Trinickia fusca</name>
    <dbReference type="NCBI Taxonomy" id="2419777"/>
    <lineage>
        <taxon>Bacteria</taxon>
        <taxon>Pseudomonadati</taxon>
        <taxon>Pseudomonadota</taxon>
        <taxon>Betaproteobacteria</taxon>
        <taxon>Burkholderiales</taxon>
        <taxon>Burkholderiaceae</taxon>
        <taxon>Trinickia</taxon>
    </lineage>
</organism>
<evidence type="ECO:0000313" key="3">
    <source>
        <dbReference type="EMBL" id="RKP52232.1"/>
    </source>
</evidence>
<evidence type="ECO:0000313" key="4">
    <source>
        <dbReference type="Proteomes" id="UP000280434"/>
    </source>
</evidence>
<protein>
    <submittedName>
        <fullName evidence="3">Phosphatase PAP2 family protein</fullName>
    </submittedName>
</protein>